<protein>
    <submittedName>
        <fullName evidence="3">Uncharacterized protein LOC107224049</fullName>
    </submittedName>
</protein>
<dbReference type="RefSeq" id="XP_046589321.1">
    <property type="nucleotide sequence ID" value="XM_046733365.1"/>
</dbReference>
<dbReference type="GeneID" id="107224049"/>
<evidence type="ECO:0000313" key="2">
    <source>
        <dbReference type="Proteomes" id="UP000829291"/>
    </source>
</evidence>
<accession>A0ABM3FMS2</accession>
<evidence type="ECO:0000256" key="1">
    <source>
        <dbReference type="SAM" id="MobiDB-lite"/>
    </source>
</evidence>
<gene>
    <name evidence="3" type="primary">LOC107224049</name>
</gene>
<reference evidence="3" key="1">
    <citation type="submission" date="2025-08" db="UniProtKB">
        <authorList>
            <consortium name="RefSeq"/>
        </authorList>
    </citation>
    <scope>IDENTIFICATION</scope>
    <source>
        <tissue evidence="3">Thorax and Abdomen</tissue>
    </source>
</reference>
<name>A0ABM3FMS2_NEOLC</name>
<feature type="compositionally biased region" description="Polar residues" evidence="1">
    <location>
        <begin position="78"/>
        <end position="92"/>
    </location>
</feature>
<organism evidence="2 3">
    <name type="scientific">Neodiprion lecontei</name>
    <name type="common">Redheaded pine sawfly</name>
    <dbReference type="NCBI Taxonomy" id="441921"/>
    <lineage>
        <taxon>Eukaryota</taxon>
        <taxon>Metazoa</taxon>
        <taxon>Ecdysozoa</taxon>
        <taxon>Arthropoda</taxon>
        <taxon>Hexapoda</taxon>
        <taxon>Insecta</taxon>
        <taxon>Pterygota</taxon>
        <taxon>Neoptera</taxon>
        <taxon>Endopterygota</taxon>
        <taxon>Hymenoptera</taxon>
        <taxon>Tenthredinoidea</taxon>
        <taxon>Diprionidae</taxon>
        <taxon>Diprioninae</taxon>
        <taxon>Neodiprion</taxon>
    </lineage>
</organism>
<proteinExistence type="predicted"/>
<feature type="compositionally biased region" description="Pro residues" evidence="1">
    <location>
        <begin position="52"/>
        <end position="65"/>
    </location>
</feature>
<sequence length="157" mass="17401">MFSRSRPSGHGRHNFGHPKKNTSGKRHGIRTWIFMNKKKDRHHERVMMSGDSPPPPLRTSSPPSPGFDIPDDPRAGKNSPTGTAKISRSTADTEAIEEAIPIIDTLPSPEPKPKIEKNGQQFDVVAGKKKLVEDEEPDSCVIKCLSFTQQCCECTIQ</sequence>
<feature type="compositionally biased region" description="Basic residues" evidence="1">
    <location>
        <begin position="7"/>
        <end position="29"/>
    </location>
</feature>
<keyword evidence="2" id="KW-1185">Reference proteome</keyword>
<dbReference type="Proteomes" id="UP000829291">
    <property type="component" value="Chromosome 3"/>
</dbReference>
<evidence type="ECO:0000313" key="3">
    <source>
        <dbReference type="RefSeq" id="XP_046589321.1"/>
    </source>
</evidence>
<feature type="region of interest" description="Disordered" evidence="1">
    <location>
        <begin position="1"/>
        <end position="92"/>
    </location>
</feature>